<reference evidence="2" key="2">
    <citation type="journal article" date="2019" name="Syst. Entomol.">
        <title>Higher-level phylogeny and evolutionary history of Pentatomomorpha (Hemiptera: Heteroptera) inferred from mitochondrial genome sequences.</title>
        <authorList>
            <person name="Liu Y."/>
            <person name="Li H."/>
            <person name="Song F."/>
            <person name="Zhao Y."/>
            <person name="Wilson J.-J."/>
            <person name="Cai W."/>
        </authorList>
    </citation>
    <scope>NUCLEOTIDE SEQUENCE</scope>
</reference>
<accession>A0A4Y1KBP3</accession>
<keyword evidence="1" id="KW-1133">Transmembrane helix</keyword>
<keyword evidence="1" id="KW-0812">Transmembrane</keyword>
<name>A0A4Y1KBP3_9HEMI</name>
<geneLocation type="mitochondrion" evidence="2"/>
<sequence>MYLSIIIMNIISFALIWVNHPVSMGLLIIMQTLNISMMIGMISGSFWFSYIIIIVMLSGMLVLFIYMASVASNEKFHTPIKTIYFSIIILSLGFLMQFFLESKLNEYNKLQLMNNLEIMMMINMMNNTKIVILMVMYLFFSMFIISSIVNISKGPLRVNK</sequence>
<feature type="transmembrane region" description="Helical" evidence="1">
    <location>
        <begin position="130"/>
        <end position="151"/>
    </location>
</feature>
<dbReference type="EMBL" id="MN372209">
    <property type="protein sequence ID" value="UEP16601.1"/>
    <property type="molecule type" value="Genomic_DNA"/>
</dbReference>
<feature type="transmembrane region" description="Helical" evidence="1">
    <location>
        <begin position="50"/>
        <end position="71"/>
    </location>
</feature>
<reference evidence="3" key="3">
    <citation type="submission" date="2019-08" db="EMBL/GenBank/DDBJ databases">
        <title>The complete mitochondrial genome of Pyrrhocoris tibialis (Insecta: Hemiptera: Pyrrhocoridae).</title>
        <authorList>
            <person name="Yuan M.-L."/>
            <person name="Zhang Q.-L."/>
        </authorList>
    </citation>
    <scope>NUCLEOTIDE SEQUENCE</scope>
</reference>
<gene>
    <name evidence="2" type="primary">ND6</name>
</gene>
<protein>
    <submittedName>
        <fullName evidence="2">NADH dehydrogenase subunit 6</fullName>
    </submittedName>
</protein>
<evidence type="ECO:0000256" key="1">
    <source>
        <dbReference type="SAM" id="Phobius"/>
    </source>
</evidence>
<feature type="transmembrane region" description="Helical" evidence="1">
    <location>
        <begin position="83"/>
        <end position="100"/>
    </location>
</feature>
<dbReference type="EMBL" id="KX355214">
    <property type="protein sequence ID" value="ASY97607.1"/>
    <property type="molecule type" value="Genomic_DNA"/>
</dbReference>
<reference evidence="2" key="1">
    <citation type="submission" date="2016-06" db="EMBL/GenBank/DDBJ databases">
        <authorList>
            <person name="Yang C."/>
            <person name="Li H."/>
            <person name="Cai W.Z."/>
        </authorList>
    </citation>
    <scope>NUCLEOTIDE SEQUENCE</scope>
</reference>
<feature type="transmembrane region" description="Helical" evidence="1">
    <location>
        <begin position="6"/>
        <end position="29"/>
    </location>
</feature>
<organism evidence="2">
    <name type="scientific">Pyrrhocoris tibialis</name>
    <dbReference type="NCBI Taxonomy" id="1962888"/>
    <lineage>
        <taxon>Eukaryota</taxon>
        <taxon>Metazoa</taxon>
        <taxon>Ecdysozoa</taxon>
        <taxon>Arthropoda</taxon>
        <taxon>Hexapoda</taxon>
        <taxon>Insecta</taxon>
        <taxon>Pterygota</taxon>
        <taxon>Neoptera</taxon>
        <taxon>Paraneoptera</taxon>
        <taxon>Hemiptera</taxon>
        <taxon>Heteroptera</taxon>
        <taxon>Panheteroptera</taxon>
        <taxon>Pentatomomorpha</taxon>
        <taxon>Pyrrhocoroidea</taxon>
        <taxon>Pyrrhocoridae</taxon>
        <taxon>Pyrrhocoris</taxon>
    </lineage>
</organism>
<proteinExistence type="predicted"/>
<keyword evidence="2" id="KW-0496">Mitochondrion</keyword>
<evidence type="ECO:0000313" key="3">
    <source>
        <dbReference type="EMBL" id="UEP16601.1"/>
    </source>
</evidence>
<evidence type="ECO:0000313" key="2">
    <source>
        <dbReference type="EMBL" id="ASY97607.1"/>
    </source>
</evidence>
<keyword evidence="1" id="KW-0472">Membrane</keyword>
<dbReference type="AlphaFoldDB" id="A0A4Y1KBP3"/>